<evidence type="ECO:0000313" key="3">
    <source>
        <dbReference type="EMBL" id="SVC13491.1"/>
    </source>
</evidence>
<organism evidence="3">
    <name type="scientific">marine metagenome</name>
    <dbReference type="NCBI Taxonomy" id="408172"/>
    <lineage>
        <taxon>unclassified sequences</taxon>
        <taxon>metagenomes</taxon>
        <taxon>ecological metagenomes</taxon>
    </lineage>
</organism>
<dbReference type="SUPFAM" id="SSF103481">
    <property type="entry name" value="Multidrug resistance efflux transporter EmrE"/>
    <property type="match status" value="1"/>
</dbReference>
<evidence type="ECO:0000259" key="2">
    <source>
        <dbReference type="Pfam" id="PF00892"/>
    </source>
</evidence>
<feature type="non-terminal residue" evidence="3">
    <location>
        <position position="1"/>
    </location>
</feature>
<dbReference type="AlphaFoldDB" id="A0A382JSC0"/>
<dbReference type="GO" id="GO:0016020">
    <property type="term" value="C:membrane"/>
    <property type="evidence" value="ECO:0007669"/>
    <property type="project" value="InterPro"/>
</dbReference>
<keyword evidence="1" id="KW-1133">Transmembrane helix</keyword>
<reference evidence="3" key="1">
    <citation type="submission" date="2018-05" db="EMBL/GenBank/DDBJ databases">
        <authorList>
            <person name="Lanie J.A."/>
            <person name="Ng W.-L."/>
            <person name="Kazmierczak K.M."/>
            <person name="Andrzejewski T.M."/>
            <person name="Davidsen T.M."/>
            <person name="Wayne K.J."/>
            <person name="Tettelin H."/>
            <person name="Glass J.I."/>
            <person name="Rusch D."/>
            <person name="Podicherti R."/>
            <person name="Tsui H.-C.T."/>
            <person name="Winkler M.E."/>
        </authorList>
    </citation>
    <scope>NUCLEOTIDE SEQUENCE</scope>
</reference>
<feature type="non-terminal residue" evidence="3">
    <location>
        <position position="148"/>
    </location>
</feature>
<evidence type="ECO:0000256" key="1">
    <source>
        <dbReference type="SAM" id="Phobius"/>
    </source>
</evidence>
<feature type="transmembrane region" description="Helical" evidence="1">
    <location>
        <begin position="43"/>
        <end position="63"/>
    </location>
</feature>
<gene>
    <name evidence="3" type="ORF">METZ01_LOCUS266345</name>
</gene>
<dbReference type="InterPro" id="IPR037185">
    <property type="entry name" value="EmrE-like"/>
</dbReference>
<dbReference type="PANTHER" id="PTHR22911">
    <property type="entry name" value="ACYL-MALONYL CONDENSING ENZYME-RELATED"/>
    <property type="match status" value="1"/>
</dbReference>
<name>A0A382JSC0_9ZZZZ</name>
<feature type="domain" description="EamA" evidence="2">
    <location>
        <begin position="10"/>
        <end position="141"/>
    </location>
</feature>
<dbReference type="EMBL" id="UINC01075376">
    <property type="protein sequence ID" value="SVC13491.1"/>
    <property type="molecule type" value="Genomic_DNA"/>
</dbReference>
<keyword evidence="1" id="KW-0812">Transmembrane</keyword>
<protein>
    <recommendedName>
        <fullName evidence="2">EamA domain-containing protein</fullName>
    </recommendedName>
</protein>
<dbReference type="InterPro" id="IPR000620">
    <property type="entry name" value="EamA_dom"/>
</dbReference>
<proteinExistence type="predicted"/>
<feature type="transmembrane region" description="Helical" evidence="1">
    <location>
        <begin position="75"/>
        <end position="92"/>
    </location>
</feature>
<feature type="transmembrane region" description="Helical" evidence="1">
    <location>
        <begin position="127"/>
        <end position="147"/>
    </location>
</feature>
<dbReference type="Pfam" id="PF00892">
    <property type="entry name" value="EamA"/>
    <property type="match status" value="1"/>
</dbReference>
<keyword evidence="1" id="KW-0472">Membrane</keyword>
<feature type="transmembrane region" description="Helical" evidence="1">
    <location>
        <begin position="12"/>
        <end position="31"/>
    </location>
</feature>
<sequence length="148" mass="15370">VAPTLSRFQGSVAVLVCGLAFSFGPLTFRSLREADEWQYLSHRSFSAALVSLVIILAAGRNPLRAIRDAGVRQSLAGLLMAALFSLFVVALSRVPAAFVLLMQTTSPLYAALLGRLFLGEPVGRDTILAIAAAGVGVVVMVGGNVGAG</sequence>
<accession>A0A382JSC0</accession>